<evidence type="ECO:0000313" key="3">
    <source>
        <dbReference type="WBParaSite" id="ASIM_0000467201-mRNA-1"/>
    </source>
</evidence>
<dbReference type="OrthoDB" id="5828965at2759"/>
<evidence type="ECO:0000313" key="2">
    <source>
        <dbReference type="Proteomes" id="UP000267096"/>
    </source>
</evidence>
<evidence type="ECO:0000313" key="1">
    <source>
        <dbReference type="EMBL" id="VDK23934.1"/>
    </source>
</evidence>
<keyword evidence="2" id="KW-1185">Reference proteome</keyword>
<dbReference type="Proteomes" id="UP000267096">
    <property type="component" value="Unassembled WGS sequence"/>
</dbReference>
<organism evidence="3">
    <name type="scientific">Anisakis simplex</name>
    <name type="common">Herring worm</name>
    <dbReference type="NCBI Taxonomy" id="6269"/>
    <lineage>
        <taxon>Eukaryota</taxon>
        <taxon>Metazoa</taxon>
        <taxon>Ecdysozoa</taxon>
        <taxon>Nematoda</taxon>
        <taxon>Chromadorea</taxon>
        <taxon>Rhabditida</taxon>
        <taxon>Spirurina</taxon>
        <taxon>Ascaridomorpha</taxon>
        <taxon>Ascaridoidea</taxon>
        <taxon>Anisakidae</taxon>
        <taxon>Anisakis</taxon>
        <taxon>Anisakis simplex complex</taxon>
    </lineage>
</organism>
<accession>A0A0M3JAQ0</accession>
<dbReference type="EMBL" id="UYRR01007851">
    <property type="protein sequence ID" value="VDK23934.1"/>
    <property type="molecule type" value="Genomic_DNA"/>
</dbReference>
<gene>
    <name evidence="1" type="ORF">ASIM_LOCUS4485</name>
</gene>
<reference evidence="1 2" key="2">
    <citation type="submission" date="2018-11" db="EMBL/GenBank/DDBJ databases">
        <authorList>
            <consortium name="Pathogen Informatics"/>
        </authorList>
    </citation>
    <scope>NUCLEOTIDE SEQUENCE [LARGE SCALE GENOMIC DNA]</scope>
</reference>
<protein>
    <submittedName>
        <fullName evidence="3">Mitochodrial transcription termination factor</fullName>
    </submittedName>
</protein>
<reference evidence="3" key="1">
    <citation type="submission" date="2017-02" db="UniProtKB">
        <authorList>
            <consortium name="WormBaseParasite"/>
        </authorList>
    </citation>
    <scope>IDENTIFICATION</scope>
</reference>
<dbReference type="WBParaSite" id="ASIM_0000467201-mRNA-1">
    <property type="protein sequence ID" value="ASIM_0000467201-mRNA-1"/>
    <property type="gene ID" value="ASIM_0000467201"/>
</dbReference>
<proteinExistence type="predicted"/>
<sequence>MMDFSWMMEGILFAIVNRPGVNVSDLKSSFSFALQPRMLVKLLEIFEKCGCIEVCREMVTPLKLRSPFDTERLEYVIPKADCIERFSRIFHSITLSDVLTSNRIEYV</sequence>
<name>A0A0M3JAQ0_ANISI</name>
<dbReference type="AlphaFoldDB" id="A0A0M3JAQ0"/>